<evidence type="ECO:0000259" key="7">
    <source>
        <dbReference type="Pfam" id="PF08340"/>
    </source>
</evidence>
<name>A0A1T4WC77_9BACT</name>
<evidence type="ECO:0000256" key="2">
    <source>
        <dbReference type="ARBA" id="ARBA00022722"/>
    </source>
</evidence>
<feature type="domain" description="Endoribonuclease YicC-like C-terminal" evidence="7">
    <location>
        <begin position="173"/>
        <end position="293"/>
    </location>
</feature>
<protein>
    <submittedName>
        <fullName evidence="8">TIGR00255 family protein</fullName>
    </submittedName>
</protein>
<evidence type="ECO:0000313" key="8">
    <source>
        <dbReference type="EMBL" id="SKA74535.1"/>
    </source>
</evidence>
<dbReference type="OrthoDB" id="9771229at2"/>
<dbReference type="RefSeq" id="WP_078716253.1">
    <property type="nucleotide sequence ID" value="NZ_FUYC01000002.1"/>
</dbReference>
<accession>A0A1T4WC77</accession>
<keyword evidence="3" id="KW-0255">Endonuclease</keyword>
<dbReference type="EMBL" id="FUYC01000002">
    <property type="protein sequence ID" value="SKA74535.1"/>
    <property type="molecule type" value="Genomic_DNA"/>
</dbReference>
<organism evidence="8 9">
    <name type="scientific">Paucidesulfovibrio gracilis DSM 16080</name>
    <dbReference type="NCBI Taxonomy" id="1121449"/>
    <lineage>
        <taxon>Bacteria</taxon>
        <taxon>Pseudomonadati</taxon>
        <taxon>Thermodesulfobacteriota</taxon>
        <taxon>Desulfovibrionia</taxon>
        <taxon>Desulfovibrionales</taxon>
        <taxon>Desulfovibrionaceae</taxon>
        <taxon>Paucidesulfovibrio</taxon>
    </lineage>
</organism>
<proteinExistence type="inferred from homology"/>
<dbReference type="InterPro" id="IPR005229">
    <property type="entry name" value="YicC/YloC-like"/>
</dbReference>
<dbReference type="PANTHER" id="PTHR30636">
    <property type="entry name" value="UPF0701 PROTEIN YICC"/>
    <property type="match status" value="1"/>
</dbReference>
<sequence>MPVSMTGYGRSEGDGEGFRFVWELRSVNGRFLDVKWRLPPAMRCMEQEWEKTLRSVGSRGRVEAMLNLEVASPELLGMRLNTAQARAMIEQVQTLAEGYGETFAPDFNRFLSIQSLWRENSAEPDPALVEQVGRGLAACVDDWQRSRRAEGEAMVVDLRERLTTLQSLAEGIAARVPVVLADKREALLKRVREMLEAAEASFNEDRMLQETVILTDRLDVSEELTRLAEHLRRMDEVLGRDGDVGKRMDFLVQETFREINTCGNKAQDSEVSRMTVDFKAELEKCREQVQNIE</sequence>
<evidence type="ECO:0000256" key="5">
    <source>
        <dbReference type="ARBA" id="ARBA00035648"/>
    </source>
</evidence>
<evidence type="ECO:0000256" key="4">
    <source>
        <dbReference type="ARBA" id="ARBA00022801"/>
    </source>
</evidence>
<dbReference type="GO" id="GO:0004521">
    <property type="term" value="F:RNA endonuclease activity"/>
    <property type="evidence" value="ECO:0007669"/>
    <property type="project" value="InterPro"/>
</dbReference>
<evidence type="ECO:0000256" key="3">
    <source>
        <dbReference type="ARBA" id="ARBA00022759"/>
    </source>
</evidence>
<comment type="similarity">
    <text evidence="5">Belongs to the YicC/YloC family.</text>
</comment>
<dbReference type="GO" id="GO:0016787">
    <property type="term" value="F:hydrolase activity"/>
    <property type="evidence" value="ECO:0007669"/>
    <property type="project" value="UniProtKB-KW"/>
</dbReference>
<evidence type="ECO:0000259" key="6">
    <source>
        <dbReference type="Pfam" id="PF03755"/>
    </source>
</evidence>
<dbReference type="InterPro" id="IPR013527">
    <property type="entry name" value="YicC-like_N"/>
</dbReference>
<comment type="cofactor">
    <cofactor evidence="1">
        <name>a divalent metal cation</name>
        <dbReference type="ChEBI" id="CHEBI:60240"/>
    </cofactor>
</comment>
<keyword evidence="4" id="KW-0378">Hydrolase</keyword>
<dbReference type="AlphaFoldDB" id="A0A1T4WC77"/>
<dbReference type="PANTHER" id="PTHR30636:SF3">
    <property type="entry name" value="UPF0701 PROTEIN YICC"/>
    <property type="match status" value="1"/>
</dbReference>
<dbReference type="Pfam" id="PF08340">
    <property type="entry name" value="YicC-like_C"/>
    <property type="match status" value="1"/>
</dbReference>
<dbReference type="Pfam" id="PF03755">
    <property type="entry name" value="YicC-like_N"/>
    <property type="match status" value="1"/>
</dbReference>
<dbReference type="InterPro" id="IPR013551">
    <property type="entry name" value="YicC-like_C"/>
</dbReference>
<dbReference type="STRING" id="1121449.SAMN02745704_00690"/>
<dbReference type="Proteomes" id="UP000190027">
    <property type="component" value="Unassembled WGS sequence"/>
</dbReference>
<keyword evidence="9" id="KW-1185">Reference proteome</keyword>
<keyword evidence="2" id="KW-0540">Nuclease</keyword>
<reference evidence="8 9" key="1">
    <citation type="submission" date="2017-02" db="EMBL/GenBank/DDBJ databases">
        <authorList>
            <person name="Peterson S.W."/>
        </authorList>
    </citation>
    <scope>NUCLEOTIDE SEQUENCE [LARGE SCALE GENOMIC DNA]</scope>
    <source>
        <strain evidence="8 9">DSM 16080</strain>
    </source>
</reference>
<dbReference type="NCBIfam" id="TIGR00255">
    <property type="entry name" value="YicC/YloC family endoribonuclease"/>
    <property type="match status" value="1"/>
</dbReference>
<gene>
    <name evidence="8" type="ORF">SAMN02745704_00690</name>
</gene>
<evidence type="ECO:0000313" key="9">
    <source>
        <dbReference type="Proteomes" id="UP000190027"/>
    </source>
</evidence>
<evidence type="ECO:0000256" key="1">
    <source>
        <dbReference type="ARBA" id="ARBA00001968"/>
    </source>
</evidence>
<feature type="domain" description="Endoribonuclease YicC-like N-terminal" evidence="6">
    <location>
        <begin position="4"/>
        <end position="154"/>
    </location>
</feature>